<keyword evidence="1" id="KW-1133">Transmembrane helix</keyword>
<comment type="caution">
    <text evidence="2">The sequence shown here is derived from an EMBL/GenBank/DDBJ whole genome shotgun (WGS) entry which is preliminary data.</text>
</comment>
<dbReference type="EMBL" id="JMIY01000003">
    <property type="protein sequence ID" value="KCZ72256.1"/>
    <property type="molecule type" value="Genomic_DNA"/>
</dbReference>
<feature type="transmembrane region" description="Helical" evidence="1">
    <location>
        <begin position="51"/>
        <end position="69"/>
    </location>
</feature>
<dbReference type="InterPro" id="IPR002849">
    <property type="entry name" value="DUF131"/>
</dbReference>
<proteinExistence type="predicted"/>
<keyword evidence="1" id="KW-0812">Transmembrane</keyword>
<organism evidence="2 3">
    <name type="scientific">Candidatus Methanoperedens nitratireducens</name>
    <dbReference type="NCBI Taxonomy" id="1392998"/>
    <lineage>
        <taxon>Archaea</taxon>
        <taxon>Methanobacteriati</taxon>
        <taxon>Methanobacteriota</taxon>
        <taxon>Stenosarchaea group</taxon>
        <taxon>Methanomicrobia</taxon>
        <taxon>Methanosarcinales</taxon>
        <taxon>ANME-2 cluster</taxon>
        <taxon>Candidatus Methanoperedentaceae</taxon>
        <taxon>Candidatus Methanoperedens</taxon>
    </lineage>
</organism>
<keyword evidence="1" id="KW-0472">Membrane</keyword>
<dbReference type="RefSeq" id="WP_048090344.1">
    <property type="nucleotide sequence ID" value="NZ_JMIY01000003.1"/>
</dbReference>
<sequence length="74" mass="7799">MTNIIKIGALLILIGFALVFIGAVLSAQNIAFGGLIMIGPIPIAFGSPPEMTVIAMIIGLILILVYFMLGRRNA</sequence>
<evidence type="ECO:0000256" key="1">
    <source>
        <dbReference type="SAM" id="Phobius"/>
    </source>
</evidence>
<dbReference type="OrthoDB" id="43783at2157"/>
<accession>A0A062UZ95</accession>
<evidence type="ECO:0000313" key="3">
    <source>
        <dbReference type="Proteomes" id="UP000027153"/>
    </source>
</evidence>
<dbReference type="Proteomes" id="UP000027153">
    <property type="component" value="Unassembled WGS sequence"/>
</dbReference>
<dbReference type="NCBIfam" id="TIGR00304">
    <property type="entry name" value="TIGR00304 family membrane protein"/>
    <property type="match status" value="1"/>
</dbReference>
<dbReference type="AlphaFoldDB" id="A0A062UZ95"/>
<dbReference type="Pfam" id="PF01998">
    <property type="entry name" value="DUF131"/>
    <property type="match status" value="1"/>
</dbReference>
<dbReference type="PATRIC" id="fig|1392998.3.peg.1664"/>
<reference evidence="2 3" key="1">
    <citation type="journal article" date="2013" name="Nature">
        <title>Anaerobic oxidation of methane coupled to nitrate reduction in a novel archaeal lineage.</title>
        <authorList>
            <person name="Haroon M.F."/>
            <person name="Hu S."/>
            <person name="Shi Y."/>
            <person name="Imelfort M."/>
            <person name="Keller J."/>
            <person name="Hugenholtz P."/>
            <person name="Yuan Z."/>
            <person name="Tyson G.W."/>
        </authorList>
    </citation>
    <scope>NUCLEOTIDE SEQUENCE [LARGE SCALE GENOMIC DNA]</scope>
    <source>
        <strain evidence="2 3">ANME-2d</strain>
    </source>
</reference>
<protein>
    <submittedName>
        <fullName evidence="2">Putative membrane protein</fullName>
    </submittedName>
</protein>
<keyword evidence="3" id="KW-1185">Reference proteome</keyword>
<name>A0A062UZ95_9EURY</name>
<evidence type="ECO:0000313" key="2">
    <source>
        <dbReference type="EMBL" id="KCZ72256.1"/>
    </source>
</evidence>
<gene>
    <name evidence="2" type="ORF">ANME2D_01661</name>
</gene>